<proteinExistence type="predicted"/>
<evidence type="ECO:0000313" key="1">
    <source>
        <dbReference type="EMBL" id="JAH33131.1"/>
    </source>
</evidence>
<organism evidence="1">
    <name type="scientific">Anguilla anguilla</name>
    <name type="common">European freshwater eel</name>
    <name type="synonym">Muraena anguilla</name>
    <dbReference type="NCBI Taxonomy" id="7936"/>
    <lineage>
        <taxon>Eukaryota</taxon>
        <taxon>Metazoa</taxon>
        <taxon>Chordata</taxon>
        <taxon>Craniata</taxon>
        <taxon>Vertebrata</taxon>
        <taxon>Euteleostomi</taxon>
        <taxon>Actinopterygii</taxon>
        <taxon>Neopterygii</taxon>
        <taxon>Teleostei</taxon>
        <taxon>Anguilliformes</taxon>
        <taxon>Anguillidae</taxon>
        <taxon>Anguilla</taxon>
    </lineage>
</organism>
<name>A0A0E9RVC3_ANGAN</name>
<reference evidence="1" key="1">
    <citation type="submission" date="2014-11" db="EMBL/GenBank/DDBJ databases">
        <authorList>
            <person name="Amaro Gonzalez C."/>
        </authorList>
    </citation>
    <scope>NUCLEOTIDE SEQUENCE</scope>
</reference>
<dbReference type="EMBL" id="GBXM01075446">
    <property type="protein sequence ID" value="JAH33131.1"/>
    <property type="molecule type" value="Transcribed_RNA"/>
</dbReference>
<accession>A0A0E9RVC3</accession>
<sequence length="68" mass="8104">MLFRSYRINYCWYSKLQNYSPVSNSTLPMIALYKECTDYLGFYTFKRWLPNVFAQPLFAVRLSSITAD</sequence>
<protein>
    <submittedName>
        <fullName evidence="1">Uncharacterized protein</fullName>
    </submittedName>
</protein>
<reference evidence="1" key="2">
    <citation type="journal article" date="2015" name="Fish Shellfish Immunol.">
        <title>Early steps in the European eel (Anguilla anguilla)-Vibrio vulnificus interaction in the gills: Role of the RtxA13 toxin.</title>
        <authorList>
            <person name="Callol A."/>
            <person name="Pajuelo D."/>
            <person name="Ebbesson L."/>
            <person name="Teles M."/>
            <person name="MacKenzie S."/>
            <person name="Amaro C."/>
        </authorList>
    </citation>
    <scope>NUCLEOTIDE SEQUENCE</scope>
</reference>
<dbReference type="AlphaFoldDB" id="A0A0E9RVC3"/>